<keyword evidence="4 7" id="KW-0812">Transmembrane</keyword>
<feature type="transmembrane region" description="Helical" evidence="7">
    <location>
        <begin position="136"/>
        <end position="155"/>
    </location>
</feature>
<evidence type="ECO:0000256" key="3">
    <source>
        <dbReference type="ARBA" id="ARBA00022475"/>
    </source>
</evidence>
<dbReference type="SUPFAM" id="SSF161098">
    <property type="entry name" value="MetI-like"/>
    <property type="match status" value="1"/>
</dbReference>
<evidence type="ECO:0000256" key="6">
    <source>
        <dbReference type="ARBA" id="ARBA00023136"/>
    </source>
</evidence>
<dbReference type="InterPro" id="IPR000515">
    <property type="entry name" value="MetI-like"/>
</dbReference>
<feature type="transmembrane region" description="Helical" evidence="7">
    <location>
        <begin position="236"/>
        <end position="258"/>
    </location>
</feature>
<comment type="similarity">
    <text evidence="7">Belongs to the binding-protein-dependent transport system permease family.</text>
</comment>
<keyword evidence="2 7" id="KW-0813">Transport</keyword>
<dbReference type="PANTHER" id="PTHR43744:SF8">
    <property type="entry name" value="SN-GLYCEROL-3-PHOSPHATE TRANSPORT SYSTEM PERMEASE PROTEIN UGPE"/>
    <property type="match status" value="1"/>
</dbReference>
<keyword evidence="5 7" id="KW-1133">Transmembrane helix</keyword>
<evidence type="ECO:0000256" key="4">
    <source>
        <dbReference type="ARBA" id="ARBA00022692"/>
    </source>
</evidence>
<comment type="subcellular location">
    <subcellularLocation>
        <location evidence="1 7">Cell membrane</location>
        <topology evidence="1 7">Multi-pass membrane protein</topology>
    </subcellularLocation>
</comment>
<organism evidence="9 10">
    <name type="scientific">Micromonospora krabiensis</name>
    <dbReference type="NCBI Taxonomy" id="307121"/>
    <lineage>
        <taxon>Bacteria</taxon>
        <taxon>Bacillati</taxon>
        <taxon>Actinomycetota</taxon>
        <taxon>Actinomycetes</taxon>
        <taxon>Micromonosporales</taxon>
        <taxon>Micromonosporaceae</taxon>
        <taxon>Micromonospora</taxon>
    </lineage>
</organism>
<feature type="transmembrane region" description="Helical" evidence="7">
    <location>
        <begin position="106"/>
        <end position="124"/>
    </location>
</feature>
<name>A0A1C3N044_9ACTN</name>
<feature type="transmembrane region" description="Helical" evidence="7">
    <location>
        <begin position="12"/>
        <end position="30"/>
    </location>
</feature>
<dbReference type="RefSeq" id="WP_172836394.1">
    <property type="nucleotide sequence ID" value="NZ_JBHRWG010000003.1"/>
</dbReference>
<dbReference type="Pfam" id="PF00528">
    <property type="entry name" value="BPD_transp_1"/>
    <property type="match status" value="1"/>
</dbReference>
<sequence length="274" mass="29623">MIRKLRTGAFHTGMVLLSLLWLGPVLWVVIMSTRTFDDVAANGVGSLPHSFTLDTYRQAWTDGGELRALVNSLLVTIPSVALSLVLAAVAAFALSRYRIPGRRTILLLMLAGNLLPPQILLIPVQKFSELTGLYDTLWALIAVQVGFGLGFYTFVLHGFMRDLPGEIQEAATIDGAGPAQIFGRVMLPLTRPALAALGALSFTWIFNDLLWAITVLRTDDKMPVTPALLALQGQFVSSWNVIAAGTVIAAVPTVAVFLRFQRHFVSGLAIGAVK</sequence>
<evidence type="ECO:0000256" key="1">
    <source>
        <dbReference type="ARBA" id="ARBA00004651"/>
    </source>
</evidence>
<dbReference type="InterPro" id="IPR035906">
    <property type="entry name" value="MetI-like_sf"/>
</dbReference>
<evidence type="ECO:0000313" key="9">
    <source>
        <dbReference type="EMBL" id="SBV25957.1"/>
    </source>
</evidence>
<dbReference type="EMBL" id="LT598496">
    <property type="protein sequence ID" value="SBV25957.1"/>
    <property type="molecule type" value="Genomic_DNA"/>
</dbReference>
<feature type="transmembrane region" description="Helical" evidence="7">
    <location>
        <begin position="194"/>
        <end position="216"/>
    </location>
</feature>
<gene>
    <name evidence="9" type="ORF">GA0070620_1439</name>
</gene>
<evidence type="ECO:0000259" key="8">
    <source>
        <dbReference type="PROSITE" id="PS50928"/>
    </source>
</evidence>
<dbReference type="Gene3D" id="1.10.3720.10">
    <property type="entry name" value="MetI-like"/>
    <property type="match status" value="1"/>
</dbReference>
<dbReference type="CDD" id="cd06261">
    <property type="entry name" value="TM_PBP2"/>
    <property type="match status" value="1"/>
</dbReference>
<reference evidence="10" key="1">
    <citation type="submission" date="2016-06" db="EMBL/GenBank/DDBJ databases">
        <authorList>
            <person name="Varghese N."/>
        </authorList>
    </citation>
    <scope>NUCLEOTIDE SEQUENCE [LARGE SCALE GENOMIC DNA]</scope>
    <source>
        <strain evidence="10">DSM 45344</strain>
    </source>
</reference>
<keyword evidence="9" id="KW-0762">Sugar transport</keyword>
<evidence type="ECO:0000256" key="7">
    <source>
        <dbReference type="RuleBase" id="RU363032"/>
    </source>
</evidence>
<evidence type="ECO:0000256" key="5">
    <source>
        <dbReference type="ARBA" id="ARBA00022989"/>
    </source>
</evidence>
<dbReference type="PANTHER" id="PTHR43744">
    <property type="entry name" value="ABC TRANSPORTER PERMEASE PROTEIN MG189-RELATED-RELATED"/>
    <property type="match status" value="1"/>
</dbReference>
<proteinExistence type="inferred from homology"/>
<protein>
    <submittedName>
        <fullName evidence="9">Multiple sugar transport system permease protein</fullName>
    </submittedName>
</protein>
<dbReference type="PROSITE" id="PS50928">
    <property type="entry name" value="ABC_TM1"/>
    <property type="match status" value="1"/>
</dbReference>
<dbReference type="PATRIC" id="fig|307121.4.peg.1476"/>
<feature type="domain" description="ABC transmembrane type-1" evidence="8">
    <location>
        <begin position="69"/>
        <end position="260"/>
    </location>
</feature>
<dbReference type="GO" id="GO:0055085">
    <property type="term" value="P:transmembrane transport"/>
    <property type="evidence" value="ECO:0007669"/>
    <property type="project" value="InterPro"/>
</dbReference>
<dbReference type="GO" id="GO:0005886">
    <property type="term" value="C:plasma membrane"/>
    <property type="evidence" value="ECO:0007669"/>
    <property type="project" value="UniProtKB-SubCell"/>
</dbReference>
<dbReference type="Proteomes" id="UP000199393">
    <property type="component" value="Chromosome I"/>
</dbReference>
<evidence type="ECO:0000256" key="2">
    <source>
        <dbReference type="ARBA" id="ARBA00022448"/>
    </source>
</evidence>
<dbReference type="AlphaFoldDB" id="A0A1C3N044"/>
<keyword evidence="10" id="KW-1185">Reference proteome</keyword>
<dbReference type="STRING" id="307121.GA0070620_1439"/>
<keyword evidence="3" id="KW-1003">Cell membrane</keyword>
<evidence type="ECO:0000313" key="10">
    <source>
        <dbReference type="Proteomes" id="UP000199393"/>
    </source>
</evidence>
<feature type="transmembrane region" description="Helical" evidence="7">
    <location>
        <begin position="73"/>
        <end position="94"/>
    </location>
</feature>
<accession>A0A1C3N044</accession>
<keyword evidence="6 7" id="KW-0472">Membrane</keyword>